<accession>A0A919PSM1</accession>
<keyword evidence="3" id="KW-1185">Reference proteome</keyword>
<evidence type="ECO:0000256" key="1">
    <source>
        <dbReference type="SAM" id="Phobius"/>
    </source>
</evidence>
<evidence type="ECO:0000313" key="2">
    <source>
        <dbReference type="EMBL" id="GIG47690.1"/>
    </source>
</evidence>
<feature type="transmembrane region" description="Helical" evidence="1">
    <location>
        <begin position="130"/>
        <end position="152"/>
    </location>
</feature>
<keyword evidence="1" id="KW-1133">Transmembrane helix</keyword>
<keyword evidence="1" id="KW-0812">Transmembrane</keyword>
<dbReference type="Proteomes" id="UP000660611">
    <property type="component" value="Unassembled WGS sequence"/>
</dbReference>
<sequence>MLARRRYPSAGPVGSLVEILCAGSTRSVMSRQDATMADPAGRARDERLAALVRAERTEHVVVQERRGSAPGLIWAFHLVAGAVAGCVLWSRSYPGSDSFLLAAGGVAALAMAGVWLGWTIVVANRTGRRWWFVVAPVIAVLTLVLLAVGAPLRMRWSAGRQAFAAVVAGHPIPPAGSEWTQFDVPERLGSYRVVVAYWVPGGAVFYEGHGNLFDDAGFAYLPAGPTAELNTGLFEGPRFRSLGGGWYQWTASW</sequence>
<organism evidence="2 3">
    <name type="scientific">Dactylosporangium siamense</name>
    <dbReference type="NCBI Taxonomy" id="685454"/>
    <lineage>
        <taxon>Bacteria</taxon>
        <taxon>Bacillati</taxon>
        <taxon>Actinomycetota</taxon>
        <taxon>Actinomycetes</taxon>
        <taxon>Micromonosporales</taxon>
        <taxon>Micromonosporaceae</taxon>
        <taxon>Dactylosporangium</taxon>
    </lineage>
</organism>
<protein>
    <recommendedName>
        <fullName evidence="4">DUF1109 domain-containing protein</fullName>
    </recommendedName>
</protein>
<feature type="transmembrane region" description="Helical" evidence="1">
    <location>
        <begin position="71"/>
        <end position="90"/>
    </location>
</feature>
<name>A0A919PSM1_9ACTN</name>
<proteinExistence type="predicted"/>
<dbReference type="AlphaFoldDB" id="A0A919PSM1"/>
<comment type="caution">
    <text evidence="2">The sequence shown here is derived from an EMBL/GenBank/DDBJ whole genome shotgun (WGS) entry which is preliminary data.</text>
</comment>
<keyword evidence="1" id="KW-0472">Membrane</keyword>
<evidence type="ECO:0000313" key="3">
    <source>
        <dbReference type="Proteomes" id="UP000660611"/>
    </source>
</evidence>
<reference evidence="2" key="1">
    <citation type="submission" date="2021-01" db="EMBL/GenBank/DDBJ databases">
        <title>Whole genome shotgun sequence of Dactylosporangium siamense NBRC 106093.</title>
        <authorList>
            <person name="Komaki H."/>
            <person name="Tamura T."/>
        </authorList>
    </citation>
    <scope>NUCLEOTIDE SEQUENCE</scope>
    <source>
        <strain evidence="2">NBRC 106093</strain>
    </source>
</reference>
<dbReference type="EMBL" id="BONQ01000084">
    <property type="protein sequence ID" value="GIG47690.1"/>
    <property type="molecule type" value="Genomic_DNA"/>
</dbReference>
<feature type="transmembrane region" description="Helical" evidence="1">
    <location>
        <begin position="99"/>
        <end position="118"/>
    </location>
</feature>
<evidence type="ECO:0008006" key="4">
    <source>
        <dbReference type="Google" id="ProtNLM"/>
    </source>
</evidence>
<gene>
    <name evidence="2" type="ORF">Dsi01nite_057310</name>
</gene>